<dbReference type="PIRSF" id="PIRSF036586">
    <property type="entry name" value="CDP-ribitol_syn"/>
    <property type="match status" value="1"/>
</dbReference>
<dbReference type="PRINTS" id="PR00080">
    <property type="entry name" value="SDRFAMILY"/>
</dbReference>
<dbReference type="InterPro" id="IPR050088">
    <property type="entry name" value="IspD/TarI_cytidylyltransf_bact"/>
</dbReference>
<dbReference type="EMBL" id="MWIP01000012">
    <property type="protein sequence ID" value="KAF1685598.1"/>
    <property type="molecule type" value="Genomic_DNA"/>
</dbReference>
<dbReference type="InterPro" id="IPR036291">
    <property type="entry name" value="NAD(P)-bd_dom_sf"/>
</dbReference>
<dbReference type="Gene3D" id="3.40.50.720">
    <property type="entry name" value="NAD(P)-binding Rossmann-like Domain"/>
    <property type="match status" value="1"/>
</dbReference>
<organism evidence="9 10">
    <name type="scientific">Pseudoxanthomonas broegbernensis</name>
    <dbReference type="NCBI Taxonomy" id="83619"/>
    <lineage>
        <taxon>Bacteria</taxon>
        <taxon>Pseudomonadati</taxon>
        <taxon>Pseudomonadota</taxon>
        <taxon>Gammaproteobacteria</taxon>
        <taxon>Lysobacterales</taxon>
        <taxon>Lysobacteraceae</taxon>
        <taxon>Pseudoxanthomonas</taxon>
    </lineage>
</organism>
<reference evidence="9 10" key="1">
    <citation type="submission" date="2017-10" db="EMBL/GenBank/DDBJ databases">
        <title>Whole genome sequencing of Pseudoxanthomonas broegbernensis DSM 12573(T).</title>
        <authorList>
            <person name="Kumar S."/>
            <person name="Bansal K."/>
            <person name="Kaur A."/>
            <person name="Patil P."/>
            <person name="Sharma S."/>
            <person name="Patil P.B."/>
        </authorList>
    </citation>
    <scope>NUCLEOTIDE SEQUENCE [LARGE SCALE GENOMIC DNA]</scope>
    <source>
        <strain evidence="9 10">DSM 12573</strain>
    </source>
</reference>
<dbReference type="Proteomes" id="UP000462066">
    <property type="component" value="Unassembled WGS sequence"/>
</dbReference>
<evidence type="ECO:0000313" key="9">
    <source>
        <dbReference type="EMBL" id="KAF1685598.1"/>
    </source>
</evidence>
<evidence type="ECO:0000256" key="3">
    <source>
        <dbReference type="ARBA" id="ARBA00009789"/>
    </source>
</evidence>
<comment type="function">
    <text evidence="7">Catalyzes the formation of 4-diphosphocytidyl-2-C-methyl-D-erythritol from CTP and 2-C-methyl-D-erythritol 4-phosphate (MEP).</text>
</comment>
<feature type="site" description="Positions MEP for the nucleophilic attack" evidence="7">
    <location>
        <position position="170"/>
    </location>
</feature>
<dbReference type="PRINTS" id="PR00081">
    <property type="entry name" value="GDHRDH"/>
</dbReference>
<proteinExistence type="inferred from homology"/>
<dbReference type="CDD" id="cd05233">
    <property type="entry name" value="SDR_c"/>
    <property type="match status" value="1"/>
</dbReference>
<name>A0A7V8K6A2_9GAMM</name>
<comment type="pathway">
    <text evidence="2 7">Isoprenoid biosynthesis; isopentenyl diphosphate biosynthesis via DXP pathway; isopentenyl diphosphate from 1-deoxy-D-xylulose 5-phosphate: step 2/6.</text>
</comment>
<comment type="catalytic activity">
    <reaction evidence="1 7">
        <text>2-C-methyl-D-erythritol 4-phosphate + CTP + H(+) = 4-CDP-2-C-methyl-D-erythritol + diphosphate</text>
        <dbReference type="Rhea" id="RHEA:13429"/>
        <dbReference type="ChEBI" id="CHEBI:15378"/>
        <dbReference type="ChEBI" id="CHEBI:33019"/>
        <dbReference type="ChEBI" id="CHEBI:37563"/>
        <dbReference type="ChEBI" id="CHEBI:57823"/>
        <dbReference type="ChEBI" id="CHEBI:58262"/>
        <dbReference type="EC" id="2.7.7.60"/>
    </reaction>
</comment>
<keyword evidence="4 7" id="KW-0808">Transferase</keyword>
<keyword evidence="10" id="KW-1185">Reference proteome</keyword>
<dbReference type="EC" id="2.7.7.60" evidence="7"/>
<evidence type="ECO:0000256" key="1">
    <source>
        <dbReference type="ARBA" id="ARBA00001282"/>
    </source>
</evidence>
<gene>
    <name evidence="7" type="primary">ispD</name>
    <name evidence="9" type="ORF">B1992_11575</name>
</gene>
<comment type="similarity">
    <text evidence="8">Belongs to the short-chain dehydrogenases/reductases (SDR) family.</text>
</comment>
<dbReference type="InterPro" id="IPR001228">
    <property type="entry name" value="IspD"/>
</dbReference>
<dbReference type="InterPro" id="IPR018294">
    <property type="entry name" value="ISPD_synthase_CS"/>
</dbReference>
<evidence type="ECO:0000256" key="6">
    <source>
        <dbReference type="ARBA" id="ARBA00023229"/>
    </source>
</evidence>
<evidence type="ECO:0000256" key="8">
    <source>
        <dbReference type="RuleBase" id="RU000363"/>
    </source>
</evidence>
<dbReference type="RefSeq" id="WP_162311655.1">
    <property type="nucleotide sequence ID" value="NZ_JACHGU010000006.1"/>
</dbReference>
<dbReference type="PANTHER" id="PTHR32125">
    <property type="entry name" value="2-C-METHYL-D-ERYTHRITOL 4-PHOSPHATE CYTIDYLYLTRANSFERASE, CHLOROPLASTIC"/>
    <property type="match status" value="1"/>
</dbReference>
<dbReference type="InterPro" id="IPR002347">
    <property type="entry name" value="SDR_fam"/>
</dbReference>
<feature type="site" description="Transition state stabilizer" evidence="7">
    <location>
        <position position="36"/>
    </location>
</feature>
<comment type="caution">
    <text evidence="9">The sequence shown here is derived from an EMBL/GenBank/DDBJ whole genome shotgun (WGS) entry which is preliminary data.</text>
</comment>
<dbReference type="UniPathway" id="UPA00056">
    <property type="reaction ID" value="UER00093"/>
</dbReference>
<dbReference type="Gene3D" id="3.90.550.10">
    <property type="entry name" value="Spore Coat Polysaccharide Biosynthesis Protein SpsA, Chain A"/>
    <property type="match status" value="1"/>
</dbReference>
<dbReference type="PANTHER" id="PTHR32125:SF4">
    <property type="entry name" value="2-C-METHYL-D-ERYTHRITOL 4-PHOSPHATE CYTIDYLYLTRANSFERASE, CHLOROPLASTIC"/>
    <property type="match status" value="1"/>
</dbReference>
<protein>
    <recommendedName>
        <fullName evidence="7">2-C-methyl-D-erythritol 4-phosphate cytidylyltransferase</fullName>
        <ecNumber evidence="7">2.7.7.60</ecNumber>
    </recommendedName>
    <alternativeName>
        <fullName evidence="7">4-diphosphocytidyl-2C-methyl-D-erythritol synthase</fullName>
    </alternativeName>
    <alternativeName>
        <fullName evidence="7">MEP cytidylyltransferase</fullName>
        <shortName evidence="7">MCT</shortName>
    </alternativeName>
</protein>
<feature type="site" description="Transition state stabilizer" evidence="7">
    <location>
        <position position="29"/>
    </location>
</feature>
<evidence type="ECO:0000313" key="10">
    <source>
        <dbReference type="Proteomes" id="UP000462066"/>
    </source>
</evidence>
<dbReference type="Pfam" id="PF01128">
    <property type="entry name" value="IspD"/>
    <property type="match status" value="1"/>
</dbReference>
<dbReference type="FunFam" id="3.90.550.10:FF:000003">
    <property type="entry name" value="2-C-methyl-D-erythritol 4-phosphate cytidylyltransferase"/>
    <property type="match status" value="1"/>
</dbReference>
<dbReference type="GO" id="GO:0019288">
    <property type="term" value="P:isopentenyl diphosphate biosynthetic process, methylerythritol 4-phosphate pathway"/>
    <property type="evidence" value="ECO:0007669"/>
    <property type="project" value="UniProtKB-UniRule"/>
</dbReference>
<dbReference type="InterPro" id="IPR012115">
    <property type="entry name" value="CDP-ribitol_syn"/>
</dbReference>
<evidence type="ECO:0000256" key="4">
    <source>
        <dbReference type="ARBA" id="ARBA00022679"/>
    </source>
</evidence>
<dbReference type="GO" id="GO:0050518">
    <property type="term" value="F:2-C-methyl-D-erythritol 4-phosphate cytidylyltransferase activity"/>
    <property type="evidence" value="ECO:0007669"/>
    <property type="project" value="UniProtKB-UniRule"/>
</dbReference>
<dbReference type="HAMAP" id="MF_00108">
    <property type="entry name" value="IspD"/>
    <property type="match status" value="1"/>
</dbReference>
<dbReference type="Pfam" id="PF00106">
    <property type="entry name" value="adh_short"/>
    <property type="match status" value="1"/>
</dbReference>
<keyword evidence="5 7" id="KW-0548">Nucleotidyltransferase</keyword>
<dbReference type="CDD" id="cd02516">
    <property type="entry name" value="CDP-ME_synthetase"/>
    <property type="match status" value="1"/>
</dbReference>
<evidence type="ECO:0000256" key="2">
    <source>
        <dbReference type="ARBA" id="ARBA00004787"/>
    </source>
</evidence>
<dbReference type="InterPro" id="IPR020904">
    <property type="entry name" value="Sc_DH/Rdtase_CS"/>
</dbReference>
<accession>A0A7V8K6A2</accession>
<dbReference type="PROSITE" id="PS00061">
    <property type="entry name" value="ADH_SHORT"/>
    <property type="match status" value="1"/>
</dbReference>
<dbReference type="InterPro" id="IPR029044">
    <property type="entry name" value="Nucleotide-diphossugar_trans"/>
</dbReference>
<dbReference type="AlphaFoldDB" id="A0A7V8K6A2"/>
<keyword evidence="6 7" id="KW-0414">Isoprene biosynthesis</keyword>
<sequence length="471" mass="50120">MNVLVIDAPPEPSPTPVIAVVLAGGRGLRFGSEVPKQFVKLAGRMVIEHTVEVFEHSPMVDQIVVVVPSGYEDSLWDAVTRNGWRKVGKVVAGGRDRADSTASAIVALADESAQARVLVHDAARPLLDQPTIGRCLEALERYDVVDVVVAAGDTIVEVAGEGHIHDIPDRSRLRRGQTPQGFRLGILREAYRLASASGLEGATCDCGVVRREMPGIAIATVDGAPSNLKITDGVDLYIAEKLIQIRSTQSTQHSESLEGLQGRVVAVVGAHYGIGASIAALARAHGARVHGASRGAGNIDITRRHDLEAFLAGVAAREGRIDAMINTAGLLIKKPLVLLAEGEMERIIATNLTGAIHLAQAAHPYLRQSHGCLVNFASSSYTRGRAFYAAYSATKAAIVNLTQALADEWAADHVRAICINPERTQTPMRARNFGAEPADSLLDPEVVARATLLAACSTLTGVVFDVRRHDA</sequence>
<dbReference type="SUPFAM" id="SSF51735">
    <property type="entry name" value="NAD(P)-binding Rossmann-fold domains"/>
    <property type="match status" value="1"/>
</dbReference>
<dbReference type="InterPro" id="IPR034683">
    <property type="entry name" value="IspD/TarI"/>
</dbReference>
<dbReference type="SUPFAM" id="SSF53448">
    <property type="entry name" value="Nucleotide-diphospho-sugar transferases"/>
    <property type="match status" value="1"/>
</dbReference>
<feature type="site" description="Positions MEP for the nucleophilic attack" evidence="7">
    <location>
        <position position="229"/>
    </location>
</feature>
<comment type="similarity">
    <text evidence="3 7">Belongs to the IspD/TarI cytidylyltransferase family. IspD subfamily.</text>
</comment>
<dbReference type="PROSITE" id="PS01295">
    <property type="entry name" value="ISPD"/>
    <property type="match status" value="1"/>
</dbReference>
<evidence type="ECO:0000256" key="7">
    <source>
        <dbReference type="HAMAP-Rule" id="MF_00108"/>
    </source>
</evidence>
<evidence type="ECO:0000256" key="5">
    <source>
        <dbReference type="ARBA" id="ARBA00022695"/>
    </source>
</evidence>